<keyword evidence="6" id="KW-1015">Disulfide bond</keyword>
<feature type="disulfide bond" evidence="6">
    <location>
        <begin position="150"/>
        <end position="182"/>
    </location>
</feature>
<evidence type="ECO:0000313" key="9">
    <source>
        <dbReference type="Proteomes" id="UP000838412"/>
    </source>
</evidence>
<evidence type="ECO:0000256" key="7">
    <source>
        <dbReference type="RuleBase" id="RU361218"/>
    </source>
</evidence>
<dbReference type="PANTHER" id="PTHR19282:SF519">
    <property type="entry name" value="TETRASPANIN"/>
    <property type="match status" value="1"/>
</dbReference>
<dbReference type="GO" id="GO:0005886">
    <property type="term" value="C:plasma membrane"/>
    <property type="evidence" value="ECO:0007669"/>
    <property type="project" value="TreeGrafter"/>
</dbReference>
<dbReference type="Pfam" id="PF00335">
    <property type="entry name" value="Tetraspanin"/>
    <property type="match status" value="1"/>
</dbReference>
<dbReference type="PIRSF" id="PIRSF002419">
    <property type="entry name" value="Tetraspanin"/>
    <property type="match status" value="1"/>
</dbReference>
<name>A0A8J9ZN07_BRALA</name>
<dbReference type="InterPro" id="IPR018503">
    <property type="entry name" value="Tetraspanin_CS"/>
</dbReference>
<feature type="transmembrane region" description="Helical" evidence="7">
    <location>
        <begin position="57"/>
        <end position="78"/>
    </location>
</feature>
<evidence type="ECO:0000256" key="2">
    <source>
        <dbReference type="ARBA" id="ARBA00006840"/>
    </source>
</evidence>
<evidence type="ECO:0000256" key="4">
    <source>
        <dbReference type="ARBA" id="ARBA00022989"/>
    </source>
</evidence>
<reference evidence="8" key="1">
    <citation type="submission" date="2022-01" db="EMBL/GenBank/DDBJ databases">
        <authorList>
            <person name="Braso-Vives M."/>
        </authorList>
    </citation>
    <scope>NUCLEOTIDE SEQUENCE</scope>
</reference>
<protein>
    <recommendedName>
        <fullName evidence="7">Tetraspanin</fullName>
    </recommendedName>
</protein>
<keyword evidence="9" id="KW-1185">Reference proteome</keyword>
<dbReference type="InterPro" id="IPR000301">
    <property type="entry name" value="Tetraspanin_animals"/>
</dbReference>
<comment type="subcellular location">
    <subcellularLocation>
        <location evidence="1 7">Membrane</location>
        <topology evidence="1 7">Multi-pass membrane protein</topology>
    </subcellularLocation>
</comment>
<feature type="disulfide bond" evidence="6">
    <location>
        <begin position="151"/>
        <end position="171"/>
    </location>
</feature>
<dbReference type="OrthoDB" id="432835at2759"/>
<keyword evidence="4 7" id="KW-1133">Transmembrane helix</keyword>
<feature type="transmembrane region" description="Helical" evidence="7">
    <location>
        <begin position="206"/>
        <end position="232"/>
    </location>
</feature>
<evidence type="ECO:0000256" key="6">
    <source>
        <dbReference type="PIRSR" id="PIRSR002419-1"/>
    </source>
</evidence>
<dbReference type="InterPro" id="IPR008952">
    <property type="entry name" value="Tetraspanin_EC2_sf"/>
</dbReference>
<dbReference type="PANTHER" id="PTHR19282">
    <property type="entry name" value="TETRASPANIN"/>
    <property type="match status" value="1"/>
</dbReference>
<evidence type="ECO:0000313" key="8">
    <source>
        <dbReference type="EMBL" id="CAH1257046.1"/>
    </source>
</evidence>
<dbReference type="Proteomes" id="UP000838412">
    <property type="component" value="Chromosome 3"/>
</dbReference>
<proteinExistence type="inferred from homology"/>
<keyword evidence="5 7" id="KW-0472">Membrane</keyword>
<dbReference type="SUPFAM" id="SSF48652">
    <property type="entry name" value="Tetraspanin"/>
    <property type="match status" value="1"/>
</dbReference>
<keyword evidence="3 7" id="KW-0812">Transmembrane</keyword>
<evidence type="ECO:0000256" key="1">
    <source>
        <dbReference type="ARBA" id="ARBA00004141"/>
    </source>
</evidence>
<gene>
    <name evidence="8" type="primary">TSPAN9</name>
    <name evidence="8" type="ORF">BLAG_LOCUS15105</name>
</gene>
<dbReference type="EMBL" id="OV696688">
    <property type="protein sequence ID" value="CAH1257046.1"/>
    <property type="molecule type" value="Genomic_DNA"/>
</dbReference>
<dbReference type="PRINTS" id="PR00259">
    <property type="entry name" value="TMFOUR"/>
</dbReference>
<dbReference type="Gene3D" id="1.10.1450.10">
    <property type="entry name" value="Tetraspanin"/>
    <property type="match status" value="1"/>
</dbReference>
<dbReference type="InterPro" id="IPR018499">
    <property type="entry name" value="Tetraspanin/Peripherin"/>
</dbReference>
<comment type="similarity">
    <text evidence="2 7">Belongs to the tetraspanin (TM4SF) family.</text>
</comment>
<evidence type="ECO:0000256" key="5">
    <source>
        <dbReference type="ARBA" id="ARBA00023136"/>
    </source>
</evidence>
<feature type="transmembrane region" description="Helical" evidence="7">
    <location>
        <begin position="85"/>
        <end position="109"/>
    </location>
</feature>
<dbReference type="AlphaFoldDB" id="A0A8J9ZN07"/>
<feature type="transmembrane region" description="Helical" evidence="7">
    <location>
        <begin position="12"/>
        <end position="37"/>
    </location>
</feature>
<dbReference type="PROSITE" id="PS00421">
    <property type="entry name" value="TM4_1"/>
    <property type="match status" value="1"/>
</dbReference>
<accession>A0A8J9ZN07</accession>
<evidence type="ECO:0000256" key="3">
    <source>
        <dbReference type="ARBA" id="ARBA00022692"/>
    </source>
</evidence>
<organism evidence="8 9">
    <name type="scientific">Branchiostoma lanceolatum</name>
    <name type="common">Common lancelet</name>
    <name type="synonym">Amphioxus lanceolatum</name>
    <dbReference type="NCBI Taxonomy" id="7740"/>
    <lineage>
        <taxon>Eukaryota</taxon>
        <taxon>Metazoa</taxon>
        <taxon>Chordata</taxon>
        <taxon>Cephalochordata</taxon>
        <taxon>Leptocardii</taxon>
        <taxon>Amphioxiformes</taxon>
        <taxon>Branchiostomatidae</taxon>
        <taxon>Branchiostoma</taxon>
    </lineage>
</organism>
<sequence length="241" mass="26582">MAEGCCAKFIKVILIGFNLIFWIIGVAFLGVGIWALVDDRMKNVTDLDLEMFNTVTYVVIGVGAVTFVIGFLGCVGAWKESKCMLIMYSMFLFALFLAEVAAGAVGLIWKNKVAEEMDKAFANILDGKKLDQTPTGIQEAMSNLQGLFKCCGINNYTDWTDRSPGSKGATCSCEEETDTTDCERDPLNKLVYKGCRVKFEPFLMDIVYLIGLVVLCLGFVQLIGFAFTVYLIRNLSKDGVV</sequence>